<accession>A0ACB8QUV8</accession>
<proteinExistence type="predicted"/>
<organism evidence="1 2">
    <name type="scientific">Vararia minispora EC-137</name>
    <dbReference type="NCBI Taxonomy" id="1314806"/>
    <lineage>
        <taxon>Eukaryota</taxon>
        <taxon>Fungi</taxon>
        <taxon>Dikarya</taxon>
        <taxon>Basidiomycota</taxon>
        <taxon>Agaricomycotina</taxon>
        <taxon>Agaricomycetes</taxon>
        <taxon>Russulales</taxon>
        <taxon>Lachnocladiaceae</taxon>
        <taxon>Vararia</taxon>
    </lineage>
</organism>
<dbReference type="EMBL" id="MU273485">
    <property type="protein sequence ID" value="KAI0035362.1"/>
    <property type="molecule type" value="Genomic_DNA"/>
</dbReference>
<feature type="non-terminal residue" evidence="1">
    <location>
        <position position="594"/>
    </location>
</feature>
<gene>
    <name evidence="1" type="ORF">K488DRAFT_39110</name>
</gene>
<evidence type="ECO:0000313" key="1">
    <source>
        <dbReference type="EMBL" id="KAI0035362.1"/>
    </source>
</evidence>
<name>A0ACB8QUV8_9AGAM</name>
<reference evidence="1" key="1">
    <citation type="submission" date="2021-02" db="EMBL/GenBank/DDBJ databases">
        <authorList>
            <consortium name="DOE Joint Genome Institute"/>
            <person name="Ahrendt S."/>
            <person name="Looney B.P."/>
            <person name="Miyauchi S."/>
            <person name="Morin E."/>
            <person name="Drula E."/>
            <person name="Courty P.E."/>
            <person name="Chicoki N."/>
            <person name="Fauchery L."/>
            <person name="Kohler A."/>
            <person name="Kuo A."/>
            <person name="Labutti K."/>
            <person name="Pangilinan J."/>
            <person name="Lipzen A."/>
            <person name="Riley R."/>
            <person name="Andreopoulos W."/>
            <person name="He G."/>
            <person name="Johnson J."/>
            <person name="Barry K.W."/>
            <person name="Grigoriev I.V."/>
            <person name="Nagy L."/>
            <person name="Hibbett D."/>
            <person name="Henrissat B."/>
            <person name="Matheny P.B."/>
            <person name="Labbe J."/>
            <person name="Martin F."/>
        </authorList>
    </citation>
    <scope>NUCLEOTIDE SEQUENCE</scope>
    <source>
        <strain evidence="1">EC-137</strain>
    </source>
</reference>
<reference evidence="1" key="2">
    <citation type="journal article" date="2022" name="New Phytol.">
        <title>Evolutionary transition to the ectomycorrhizal habit in the genomes of a hyperdiverse lineage of mushroom-forming fungi.</title>
        <authorList>
            <person name="Looney B."/>
            <person name="Miyauchi S."/>
            <person name="Morin E."/>
            <person name="Drula E."/>
            <person name="Courty P.E."/>
            <person name="Kohler A."/>
            <person name="Kuo A."/>
            <person name="LaButti K."/>
            <person name="Pangilinan J."/>
            <person name="Lipzen A."/>
            <person name="Riley R."/>
            <person name="Andreopoulos W."/>
            <person name="He G."/>
            <person name="Johnson J."/>
            <person name="Nolan M."/>
            <person name="Tritt A."/>
            <person name="Barry K.W."/>
            <person name="Grigoriev I.V."/>
            <person name="Nagy L.G."/>
            <person name="Hibbett D."/>
            <person name="Henrissat B."/>
            <person name="Matheny P.B."/>
            <person name="Labbe J."/>
            <person name="Martin F.M."/>
        </authorList>
    </citation>
    <scope>NUCLEOTIDE SEQUENCE</scope>
    <source>
        <strain evidence="1">EC-137</strain>
    </source>
</reference>
<sequence>PAPSRSVAASALRKAGLMDGDARMHDASGRQGGRKGANKIRSHRPRLVDGIKDSGAAARNSVAARLAAVAAARGETLHIRGAAQPGPSGSLAAARTRRNALSLNGTKTGAGARVVGKPIEVWRQFVQKRWNPEIRFLNLERMSEDELLSRARLLPPGMPGSSGKEAAVIFKLASQLKPPVRTLSLANNQLTNLAAISTLAHYLPNLANLSLENNNIRHWRDLDAISAISDRKDKLSKLRELILLGNPIRNEEYQKGRGDNYKNFIIRRFPTLEMLDQEAVAKIAFDSPEASASSAPHVGPMPPSKTFPSEMMPSFVTGVDNALITGFLGRYFPLYDTNRAALREVYHESATFSLQANTSIPSRARIEGFQYKMPNQRNLEWAKYFPHSRNLSRIAGQLEKVKKMIHTGRDAVITAMQTLPKTKHEVAGSPEKFCIDAWPVNEDSGRVTLFLSIHGQFIEEPANGIRSFDRSLVIAPALDGSLAKMAGWDVEVLSDQLVIRAYSSHESWKPGPLLVQAADPSAAVPAVPALPPALQAQLSAIPEPQRTMVGRVVERTRLNVQFAVDCLQNNGWNFDVAVANFEQVKGTLGPEAFL</sequence>
<dbReference type="Proteomes" id="UP000814128">
    <property type="component" value="Unassembled WGS sequence"/>
</dbReference>
<evidence type="ECO:0000313" key="2">
    <source>
        <dbReference type="Proteomes" id="UP000814128"/>
    </source>
</evidence>
<protein>
    <submittedName>
        <fullName evidence="1">Uncharacterized protein</fullName>
    </submittedName>
</protein>
<keyword evidence="2" id="KW-1185">Reference proteome</keyword>
<feature type="non-terminal residue" evidence="1">
    <location>
        <position position="1"/>
    </location>
</feature>
<comment type="caution">
    <text evidence="1">The sequence shown here is derived from an EMBL/GenBank/DDBJ whole genome shotgun (WGS) entry which is preliminary data.</text>
</comment>